<accession>A0A5C3MTK3</accession>
<organism evidence="2 3">
    <name type="scientific">Heliocybe sulcata</name>
    <dbReference type="NCBI Taxonomy" id="5364"/>
    <lineage>
        <taxon>Eukaryota</taxon>
        <taxon>Fungi</taxon>
        <taxon>Dikarya</taxon>
        <taxon>Basidiomycota</taxon>
        <taxon>Agaricomycotina</taxon>
        <taxon>Agaricomycetes</taxon>
        <taxon>Gloeophyllales</taxon>
        <taxon>Gloeophyllaceae</taxon>
        <taxon>Heliocybe</taxon>
    </lineage>
</organism>
<dbReference type="EMBL" id="ML213520">
    <property type="protein sequence ID" value="TFK48155.1"/>
    <property type="molecule type" value="Genomic_DNA"/>
</dbReference>
<dbReference type="AlphaFoldDB" id="A0A5C3MTK3"/>
<dbReference type="OrthoDB" id="3256901at2759"/>
<dbReference type="Proteomes" id="UP000305948">
    <property type="component" value="Unassembled WGS sequence"/>
</dbReference>
<evidence type="ECO:0000256" key="1">
    <source>
        <dbReference type="SAM" id="Coils"/>
    </source>
</evidence>
<reference evidence="2 3" key="1">
    <citation type="journal article" date="2019" name="Nat. Ecol. Evol.">
        <title>Megaphylogeny resolves global patterns of mushroom evolution.</title>
        <authorList>
            <person name="Varga T."/>
            <person name="Krizsan K."/>
            <person name="Foldi C."/>
            <person name="Dima B."/>
            <person name="Sanchez-Garcia M."/>
            <person name="Sanchez-Ramirez S."/>
            <person name="Szollosi G.J."/>
            <person name="Szarkandi J.G."/>
            <person name="Papp V."/>
            <person name="Albert L."/>
            <person name="Andreopoulos W."/>
            <person name="Angelini C."/>
            <person name="Antonin V."/>
            <person name="Barry K.W."/>
            <person name="Bougher N.L."/>
            <person name="Buchanan P."/>
            <person name="Buyck B."/>
            <person name="Bense V."/>
            <person name="Catcheside P."/>
            <person name="Chovatia M."/>
            <person name="Cooper J."/>
            <person name="Damon W."/>
            <person name="Desjardin D."/>
            <person name="Finy P."/>
            <person name="Geml J."/>
            <person name="Haridas S."/>
            <person name="Hughes K."/>
            <person name="Justo A."/>
            <person name="Karasinski D."/>
            <person name="Kautmanova I."/>
            <person name="Kiss B."/>
            <person name="Kocsube S."/>
            <person name="Kotiranta H."/>
            <person name="LaButti K.M."/>
            <person name="Lechner B.E."/>
            <person name="Liimatainen K."/>
            <person name="Lipzen A."/>
            <person name="Lukacs Z."/>
            <person name="Mihaltcheva S."/>
            <person name="Morgado L.N."/>
            <person name="Niskanen T."/>
            <person name="Noordeloos M.E."/>
            <person name="Ohm R.A."/>
            <person name="Ortiz-Santana B."/>
            <person name="Ovrebo C."/>
            <person name="Racz N."/>
            <person name="Riley R."/>
            <person name="Savchenko A."/>
            <person name="Shiryaev A."/>
            <person name="Soop K."/>
            <person name="Spirin V."/>
            <person name="Szebenyi C."/>
            <person name="Tomsovsky M."/>
            <person name="Tulloss R.E."/>
            <person name="Uehling J."/>
            <person name="Grigoriev I.V."/>
            <person name="Vagvolgyi C."/>
            <person name="Papp T."/>
            <person name="Martin F.M."/>
            <person name="Miettinen O."/>
            <person name="Hibbett D.S."/>
            <person name="Nagy L.G."/>
        </authorList>
    </citation>
    <scope>NUCLEOTIDE SEQUENCE [LARGE SCALE GENOMIC DNA]</scope>
    <source>
        <strain evidence="2 3">OMC1185</strain>
    </source>
</reference>
<sequence>MLPLPVLQERLQTLGAPRISDEDLERLNKGHFGEAIAFLLEHVVGRDAVRVSRGTLYCLQDGRQESSLRAPSINRSLMDVKKTNANMMGARDNLKELQDSLDKRQKSLSDLEDDMTMLKRRIQDKQAVDLLLSILEKKAAIRTRRLKESAKLLEQLRDDAHYQPTQNRALFTDGVATTSVTPLNVSNTRDALASTKREKLQQLSDMTVALAHLSQQHLANISTFVNVTSKGLRASLDNEAKAVKGHVDVLQWDISARDNDSPADDAFRAELCGLLGLARHTTTEKIMKTVEKLVSEGQRRAVFLERTGLPDPASLRTEEEAVLLSKHKKSEQKMEEQLSKLLTRKVEKAKKADVLVKDVERTARELNTIVSLSR</sequence>
<evidence type="ECO:0000313" key="2">
    <source>
        <dbReference type="EMBL" id="TFK48155.1"/>
    </source>
</evidence>
<proteinExistence type="predicted"/>
<gene>
    <name evidence="2" type="ORF">OE88DRAFT_1810473</name>
</gene>
<name>A0A5C3MTK3_9AGAM</name>
<protein>
    <submittedName>
        <fullName evidence="2">Uncharacterized protein</fullName>
    </submittedName>
</protein>
<keyword evidence="1" id="KW-0175">Coiled coil</keyword>
<evidence type="ECO:0000313" key="3">
    <source>
        <dbReference type="Proteomes" id="UP000305948"/>
    </source>
</evidence>
<dbReference type="STRING" id="5364.A0A5C3MTK3"/>
<feature type="coiled-coil region" evidence="1">
    <location>
        <begin position="80"/>
        <end position="128"/>
    </location>
</feature>
<keyword evidence="3" id="KW-1185">Reference proteome</keyword>